<dbReference type="Proteomes" id="UP001054821">
    <property type="component" value="Chromosome 6"/>
</dbReference>
<evidence type="ECO:0000313" key="3">
    <source>
        <dbReference type="Proteomes" id="UP001054821"/>
    </source>
</evidence>
<gene>
    <name evidence="2" type="ORF">L3X38_035443</name>
</gene>
<comment type="caution">
    <text evidence="2">The sequence shown here is derived from an EMBL/GenBank/DDBJ whole genome shotgun (WGS) entry which is preliminary data.</text>
</comment>
<feature type="compositionally biased region" description="Basic residues" evidence="1">
    <location>
        <begin position="127"/>
        <end position="137"/>
    </location>
</feature>
<feature type="region of interest" description="Disordered" evidence="1">
    <location>
        <begin position="98"/>
        <end position="137"/>
    </location>
</feature>
<proteinExistence type="predicted"/>
<accession>A0AAD4VJP9</accession>
<evidence type="ECO:0000313" key="2">
    <source>
        <dbReference type="EMBL" id="KAI5326369.1"/>
    </source>
</evidence>
<dbReference type="EMBL" id="JAJFAZ020000006">
    <property type="protein sequence ID" value="KAI5326369.1"/>
    <property type="molecule type" value="Genomic_DNA"/>
</dbReference>
<feature type="compositionally biased region" description="Polar residues" evidence="1">
    <location>
        <begin position="1"/>
        <end position="14"/>
    </location>
</feature>
<feature type="region of interest" description="Disordered" evidence="1">
    <location>
        <begin position="1"/>
        <end position="22"/>
    </location>
</feature>
<sequence length="137" mass="15725">MNGSEDASLYATQPRSRRSRPITSFCDLKQEIDEFKEESKRFTLRFRRFHANFPQIPRDANTKGDDDDCSYAGLPINLHLRIVSPCRPPMSSILQQNLRISDGNEPTSLDRDSSAEKSLSVSDQNIRRSKVRHKSNE</sequence>
<protein>
    <submittedName>
        <fullName evidence="2">Uncharacterized protein</fullName>
    </submittedName>
</protein>
<keyword evidence="3" id="KW-1185">Reference proteome</keyword>
<feature type="compositionally biased region" description="Polar residues" evidence="1">
    <location>
        <begin position="98"/>
        <end position="107"/>
    </location>
</feature>
<name>A0AAD4VJP9_PRUDU</name>
<reference evidence="2 3" key="1">
    <citation type="journal article" date="2022" name="G3 (Bethesda)">
        <title>Whole-genome sequence and methylome profiling of the almond [Prunus dulcis (Mill.) D.A. Webb] cultivar 'Nonpareil'.</title>
        <authorList>
            <person name="D'Amico-Willman K.M."/>
            <person name="Ouma W.Z."/>
            <person name="Meulia T."/>
            <person name="Sideli G.M."/>
            <person name="Gradziel T.M."/>
            <person name="Fresnedo-Ramirez J."/>
        </authorList>
    </citation>
    <scope>NUCLEOTIDE SEQUENCE [LARGE SCALE GENOMIC DNA]</scope>
    <source>
        <strain evidence="2">Clone GOH B32 T37-40</strain>
    </source>
</reference>
<dbReference type="AlphaFoldDB" id="A0AAD4VJP9"/>
<evidence type="ECO:0000256" key="1">
    <source>
        <dbReference type="SAM" id="MobiDB-lite"/>
    </source>
</evidence>
<organism evidence="2 3">
    <name type="scientific">Prunus dulcis</name>
    <name type="common">Almond</name>
    <name type="synonym">Amygdalus dulcis</name>
    <dbReference type="NCBI Taxonomy" id="3755"/>
    <lineage>
        <taxon>Eukaryota</taxon>
        <taxon>Viridiplantae</taxon>
        <taxon>Streptophyta</taxon>
        <taxon>Embryophyta</taxon>
        <taxon>Tracheophyta</taxon>
        <taxon>Spermatophyta</taxon>
        <taxon>Magnoliopsida</taxon>
        <taxon>eudicotyledons</taxon>
        <taxon>Gunneridae</taxon>
        <taxon>Pentapetalae</taxon>
        <taxon>rosids</taxon>
        <taxon>fabids</taxon>
        <taxon>Rosales</taxon>
        <taxon>Rosaceae</taxon>
        <taxon>Amygdaloideae</taxon>
        <taxon>Amygdaleae</taxon>
        <taxon>Prunus</taxon>
    </lineage>
</organism>